<evidence type="ECO:0000256" key="1">
    <source>
        <dbReference type="ARBA" id="ARBA00022737"/>
    </source>
</evidence>
<reference evidence="3" key="1">
    <citation type="submission" date="2018-01" db="EMBL/GenBank/DDBJ databases">
        <title>Draft genome sequence of Bandra megavirus.</title>
        <authorList>
            <person name="Chatterjee A."/>
            <person name="Yadav R."/>
            <person name="Kondabagil K."/>
        </authorList>
    </citation>
    <scope>NUCLEOTIDE SEQUENCE</scope>
    <source>
        <strain evidence="3">KK-1</strain>
    </source>
</reference>
<protein>
    <submittedName>
        <fullName evidence="3">Ankyrin repeat protein</fullName>
    </submittedName>
</protein>
<dbReference type="GO" id="GO:0085020">
    <property type="term" value="P:protein K6-linked ubiquitination"/>
    <property type="evidence" value="ECO:0007669"/>
    <property type="project" value="TreeGrafter"/>
</dbReference>
<dbReference type="SUPFAM" id="SSF48403">
    <property type="entry name" value="Ankyrin repeat"/>
    <property type="match status" value="1"/>
</dbReference>
<accession>A0A2K9V955</accession>
<dbReference type="SMART" id="SM00248">
    <property type="entry name" value="ANK"/>
    <property type="match status" value="1"/>
</dbReference>
<dbReference type="PROSITE" id="PS50088">
    <property type="entry name" value="ANK_REPEAT"/>
    <property type="match status" value="1"/>
</dbReference>
<dbReference type="Pfam" id="PF12796">
    <property type="entry name" value="Ank_2"/>
    <property type="match status" value="1"/>
</dbReference>
<evidence type="ECO:0000313" key="3">
    <source>
        <dbReference type="EMBL" id="AUV58745.1"/>
    </source>
</evidence>
<name>A0A2K9V955_9VIRU</name>
<dbReference type="PANTHER" id="PTHR24171:SF8">
    <property type="entry name" value="BRCA1-ASSOCIATED RING DOMAIN PROTEIN 1"/>
    <property type="match status" value="1"/>
</dbReference>
<keyword evidence="1" id="KW-0677">Repeat</keyword>
<dbReference type="EMBL" id="MG779371">
    <property type="protein sequence ID" value="AUV58745.1"/>
    <property type="molecule type" value="Genomic_DNA"/>
</dbReference>
<dbReference type="InterPro" id="IPR036770">
    <property type="entry name" value="Ankyrin_rpt-contain_sf"/>
</dbReference>
<sequence>MVRNDKLDDNMVTHSSNLLYYITNDVYTFQRFDAMVERMKNYPDELYEINSAGETILIVAIKLKKKLALILLSKITEEFDIDAQDNNGWTALMWACRYANQSYSFDLIDMLLDKGVDIDLLNHQGMTAMDILAKYHGNTKNLNIIKIAKMMISYGAE</sequence>
<organism evidence="3">
    <name type="scientific">Bandra megavirus</name>
    <dbReference type="NCBI Taxonomy" id="2071566"/>
    <lineage>
        <taxon>Viruses</taxon>
        <taxon>Varidnaviria</taxon>
        <taxon>Bamfordvirae</taxon>
        <taxon>Nucleocytoviricota</taxon>
        <taxon>Megaviricetes</taxon>
        <taxon>Imitervirales</taxon>
        <taxon>Mimiviridae</taxon>
        <taxon>Megamimivirinae</taxon>
        <taxon>Megavirus</taxon>
    </lineage>
</organism>
<proteinExistence type="predicted"/>
<keyword evidence="2" id="KW-0040">ANK repeat</keyword>
<dbReference type="Gene3D" id="1.25.40.20">
    <property type="entry name" value="Ankyrin repeat-containing domain"/>
    <property type="match status" value="1"/>
</dbReference>
<dbReference type="GO" id="GO:0004842">
    <property type="term" value="F:ubiquitin-protein transferase activity"/>
    <property type="evidence" value="ECO:0007669"/>
    <property type="project" value="TreeGrafter"/>
</dbReference>
<dbReference type="InterPro" id="IPR002110">
    <property type="entry name" value="Ankyrin_rpt"/>
</dbReference>
<dbReference type="PANTHER" id="PTHR24171">
    <property type="entry name" value="ANKYRIN REPEAT DOMAIN-CONTAINING PROTEIN 39-RELATED"/>
    <property type="match status" value="1"/>
</dbReference>
<dbReference type="PROSITE" id="PS50297">
    <property type="entry name" value="ANK_REP_REGION"/>
    <property type="match status" value="1"/>
</dbReference>
<evidence type="ECO:0000256" key="2">
    <source>
        <dbReference type="ARBA" id="ARBA00023043"/>
    </source>
</evidence>